<organism evidence="3 5">
    <name type="scientific">Proteus mirabilis</name>
    <dbReference type="NCBI Taxonomy" id="584"/>
    <lineage>
        <taxon>Bacteria</taxon>
        <taxon>Pseudomonadati</taxon>
        <taxon>Pseudomonadota</taxon>
        <taxon>Gammaproteobacteria</taxon>
        <taxon>Enterobacterales</taxon>
        <taxon>Morganellaceae</taxon>
        <taxon>Proteus</taxon>
    </lineage>
</organism>
<protein>
    <submittedName>
        <fullName evidence="3">Prophage repressor</fullName>
    </submittedName>
</protein>
<dbReference type="GeneID" id="6802371"/>
<evidence type="ECO:0000313" key="4">
    <source>
        <dbReference type="Proteomes" id="UP000195540"/>
    </source>
</evidence>
<gene>
    <name evidence="3" type="primary">racR</name>
    <name evidence="1" type="ORF">AM402_13925</name>
    <name evidence="3" type="ORF">NCTC10975_00844</name>
    <name evidence="2" type="ORF">PW210_004207</name>
</gene>
<dbReference type="Proteomes" id="UP000251485">
    <property type="component" value="Unassembled WGS sequence"/>
</dbReference>
<accession>A0A1Z1SW58</accession>
<evidence type="ECO:0000313" key="1">
    <source>
        <dbReference type="EMBL" id="ARX35203.1"/>
    </source>
</evidence>
<reference evidence="1 4" key="1">
    <citation type="submission" date="2017-05" db="EMBL/GenBank/DDBJ databases">
        <title>Whole genome sequencing of Proteus mirabilis AR_0155.</title>
        <authorList>
            <person name="Conlan S."/>
            <person name="Thomas P.J."/>
            <person name="Mullikin J."/>
            <person name="Frank K.M."/>
            <person name="Segre J.A."/>
        </authorList>
    </citation>
    <scope>NUCLEOTIDE SEQUENCE [LARGE SCALE GENOMIC DNA]</scope>
    <source>
        <strain evidence="1 4">AR_0155</strain>
    </source>
</reference>
<reference evidence="2" key="3">
    <citation type="submission" date="2023-06" db="EMBL/GenBank/DDBJ databases">
        <authorList>
            <consortium name="Clinical and Environmental Microbiology Branch: Whole genome sequencing antimicrobial resistance pathogens in the healthcare setting"/>
        </authorList>
    </citation>
    <scope>NUCLEOTIDE SEQUENCE</scope>
    <source>
        <strain evidence="2">Microbial</strain>
    </source>
</reference>
<proteinExistence type="predicted"/>
<dbReference type="OMA" id="RCTHDEH"/>
<dbReference type="EMBL" id="ABKSPD020000032">
    <property type="protein sequence ID" value="EKW9778317.1"/>
    <property type="molecule type" value="Genomic_DNA"/>
</dbReference>
<dbReference type="RefSeq" id="WP_004247128.1">
    <property type="nucleotide sequence ID" value="NZ_AP026827.1"/>
</dbReference>
<dbReference type="EMBL" id="CP021694">
    <property type="protein sequence ID" value="ARX35203.1"/>
    <property type="molecule type" value="Genomic_DNA"/>
</dbReference>
<evidence type="ECO:0000313" key="3">
    <source>
        <dbReference type="EMBL" id="SPY94501.1"/>
    </source>
</evidence>
<evidence type="ECO:0000313" key="2">
    <source>
        <dbReference type="EMBL" id="EKW9778317.1"/>
    </source>
</evidence>
<dbReference type="Proteomes" id="UP001171165">
    <property type="component" value="Unassembled WGS sequence"/>
</dbReference>
<dbReference type="OrthoDB" id="9791537at2"/>
<dbReference type="AlphaFoldDB" id="A0A1Z1SW58"/>
<sequence>MLNGKDLGRAIEQAINKKLSSGSVKSKTEIARHFNVKLPSIYDWIKKGSISKDKLPELWSYFSDVVGPEHWGLKEFHLPVNKAESRCTHDEHQLNSLIHAYMSASAERKEIIKYLLLQNNTKEPSWVNSDTRAYIITLERQASEWLNNNKSNKKSSKRPA</sequence>
<dbReference type="Proteomes" id="UP000195540">
    <property type="component" value="Chromosome"/>
</dbReference>
<name>A0A1Z1SW58_PROMI</name>
<reference evidence="3 5" key="2">
    <citation type="submission" date="2018-06" db="EMBL/GenBank/DDBJ databases">
        <authorList>
            <consortium name="Pathogen Informatics"/>
            <person name="Doyle S."/>
        </authorList>
    </citation>
    <scope>NUCLEOTIDE SEQUENCE [LARGE SCALE GENOMIC DNA]</scope>
    <source>
        <strain evidence="3 5">NCTC10975</strain>
    </source>
</reference>
<dbReference type="SMR" id="A0A1Z1SW58"/>
<evidence type="ECO:0000313" key="5">
    <source>
        <dbReference type="Proteomes" id="UP000251485"/>
    </source>
</evidence>
<dbReference type="EMBL" id="UAUE01000003">
    <property type="protein sequence ID" value="SPY94501.1"/>
    <property type="molecule type" value="Genomic_DNA"/>
</dbReference>